<dbReference type="Gene3D" id="3.40.50.970">
    <property type="match status" value="1"/>
</dbReference>
<keyword evidence="1" id="KW-0560">Oxidoreductase</keyword>
<dbReference type="Proteomes" id="UP000229336">
    <property type="component" value="Unassembled WGS sequence"/>
</dbReference>
<feature type="domain" description="Pyruvate/ketoisovalerate oxidoreductase catalytic" evidence="2">
    <location>
        <begin position="13"/>
        <end position="75"/>
    </location>
</feature>
<dbReference type="Gene3D" id="3.40.920.10">
    <property type="entry name" value="Pyruvate-ferredoxin oxidoreductase, PFOR, domain III"/>
    <property type="match status" value="2"/>
</dbReference>
<evidence type="ECO:0000313" key="4">
    <source>
        <dbReference type="Proteomes" id="UP000229336"/>
    </source>
</evidence>
<dbReference type="GO" id="GO:0016903">
    <property type="term" value="F:oxidoreductase activity, acting on the aldehyde or oxo group of donors"/>
    <property type="evidence" value="ECO:0007669"/>
    <property type="project" value="InterPro"/>
</dbReference>
<name>A0A2M7TTR2_9BACT</name>
<reference evidence="4" key="1">
    <citation type="submission" date="2017-09" db="EMBL/GenBank/DDBJ databases">
        <title>Depth-based differentiation of microbial function through sediment-hosted aquifers and enrichment of novel symbionts in the deep terrestrial subsurface.</title>
        <authorList>
            <person name="Probst A.J."/>
            <person name="Ladd B."/>
            <person name="Jarett J.K."/>
            <person name="Geller-Mcgrath D.E."/>
            <person name="Sieber C.M.K."/>
            <person name="Emerson J.B."/>
            <person name="Anantharaman K."/>
            <person name="Thomas B.C."/>
            <person name="Malmstrom R."/>
            <person name="Stieglmeier M."/>
            <person name="Klingl A."/>
            <person name="Woyke T."/>
            <person name="Ryan C.M."/>
            <person name="Banfield J.F."/>
        </authorList>
    </citation>
    <scope>NUCLEOTIDE SEQUENCE [LARGE SCALE GENOMIC DNA]</scope>
</reference>
<proteinExistence type="predicted"/>
<dbReference type="InterPro" id="IPR019752">
    <property type="entry name" value="Pyrv/ketoisovalerate_OxRed_cat"/>
</dbReference>
<dbReference type="EMBL" id="PFNX01000030">
    <property type="protein sequence ID" value="PIZ60110.1"/>
    <property type="molecule type" value="Genomic_DNA"/>
</dbReference>
<evidence type="ECO:0000313" key="3">
    <source>
        <dbReference type="EMBL" id="PIZ60110.1"/>
    </source>
</evidence>
<dbReference type="SUPFAM" id="SSF53323">
    <property type="entry name" value="Pyruvate-ferredoxin oxidoreductase, PFOR, domain III"/>
    <property type="match status" value="1"/>
</dbReference>
<feature type="non-terminal residue" evidence="3">
    <location>
        <position position="199"/>
    </location>
</feature>
<dbReference type="Pfam" id="PF01558">
    <property type="entry name" value="POR"/>
    <property type="match status" value="1"/>
</dbReference>
<protein>
    <recommendedName>
        <fullName evidence="2">Pyruvate/ketoisovalerate oxidoreductase catalytic domain-containing protein</fullName>
    </recommendedName>
</protein>
<gene>
    <name evidence="3" type="ORF">COY20_01420</name>
</gene>
<comment type="caution">
    <text evidence="3">The sequence shown here is derived from an EMBL/GenBank/DDBJ whole genome shotgun (WGS) entry which is preliminary data.</text>
</comment>
<evidence type="ECO:0000259" key="2">
    <source>
        <dbReference type="Pfam" id="PF01558"/>
    </source>
</evidence>
<accession>A0A2M7TTR2</accession>
<dbReference type="InterPro" id="IPR002869">
    <property type="entry name" value="Pyrv_flavodox_OxRed_cen"/>
</dbReference>
<evidence type="ECO:0000256" key="1">
    <source>
        <dbReference type="ARBA" id="ARBA00023002"/>
    </source>
</evidence>
<organism evidence="3 4">
    <name type="scientific">Candidatus Shapirobacteria bacterium CG_4_10_14_0_2_um_filter_40_12</name>
    <dbReference type="NCBI Taxonomy" id="1974871"/>
    <lineage>
        <taxon>Bacteria</taxon>
        <taxon>Candidatus Shapironibacteriota</taxon>
    </lineage>
</organism>
<sequence length="199" mass="21776">MKRITVKIAGPAGMGIKSAGLLLAKIVTEAGYYFADYSEYPSLIRGGHNTYQITVSPKEVFMADKKANLLIALSPGHEEDGKNLLKIPLSTMTMQLGGQIYANTISIGAICWILDLNRENAKNIVTGYYGDDPKNPEAFEIGYEWARQNVKDIKIDKPKTNQGKRTIIDGNEAFGWGLLKGGCNFFAAYPMTPATGVLH</sequence>
<dbReference type="AlphaFoldDB" id="A0A2M7TTR2"/>